<keyword evidence="6" id="KW-0819">tRNA processing</keyword>
<keyword evidence="5" id="KW-0949">S-adenosyl-L-methionine</keyword>
<evidence type="ECO:0000256" key="1">
    <source>
        <dbReference type="ARBA" id="ARBA00012796"/>
    </source>
</evidence>
<dbReference type="InterPro" id="IPR049470">
    <property type="entry name" value="TRM61_C"/>
</dbReference>
<dbReference type="GO" id="GO:0005739">
    <property type="term" value="C:mitochondrion"/>
    <property type="evidence" value="ECO:0007669"/>
    <property type="project" value="TreeGrafter"/>
</dbReference>
<dbReference type="OrthoDB" id="5585464at2759"/>
<name>A0A4P9Y4Z8_9FUNG</name>
<reference evidence="10" key="1">
    <citation type="journal article" date="2018" name="Nat. Microbiol.">
        <title>Leveraging single-cell genomics to expand the fungal tree of life.</title>
        <authorList>
            <person name="Ahrendt S.R."/>
            <person name="Quandt C.A."/>
            <person name="Ciobanu D."/>
            <person name="Clum A."/>
            <person name="Salamov A."/>
            <person name="Andreopoulos B."/>
            <person name="Cheng J.F."/>
            <person name="Woyke T."/>
            <person name="Pelin A."/>
            <person name="Henrissat B."/>
            <person name="Reynolds N.K."/>
            <person name="Benny G.L."/>
            <person name="Smith M.E."/>
            <person name="James T.Y."/>
            <person name="Grigoriev I.V."/>
        </authorList>
    </citation>
    <scope>NUCLEOTIDE SEQUENCE [LARGE SCALE GENOMIC DNA]</scope>
</reference>
<keyword evidence="3 9" id="KW-0489">Methyltransferase</keyword>
<dbReference type="EC" id="2.1.1.220" evidence="1"/>
<protein>
    <recommendedName>
        <fullName evidence="2">tRNA (adenine(58)-N(1))-methyltransferase catalytic subunit TRM61</fullName>
        <ecNumber evidence="1">2.1.1.220</ecNumber>
    </recommendedName>
    <alternativeName>
        <fullName evidence="7">tRNA(m1A58)-methyltransferase subunit TRM61</fullName>
    </alternativeName>
</protein>
<dbReference type="EMBL" id="KZ987948">
    <property type="protein sequence ID" value="RKP13762.1"/>
    <property type="molecule type" value="Genomic_DNA"/>
</dbReference>
<dbReference type="GO" id="GO:0031515">
    <property type="term" value="C:tRNA (m1A) methyltransferase complex"/>
    <property type="evidence" value="ECO:0007669"/>
    <property type="project" value="InterPro"/>
</dbReference>
<evidence type="ECO:0000256" key="3">
    <source>
        <dbReference type="ARBA" id="ARBA00022603"/>
    </source>
</evidence>
<evidence type="ECO:0000256" key="7">
    <source>
        <dbReference type="ARBA" id="ARBA00033309"/>
    </source>
</evidence>
<sequence length="347" mass="38172">MAPSTITTALTHPLARWTRGAAQVTAMDREASFSSDLPKDADFVPVFSARTFQYGDVVLVRERRDKTRVRLIGPLTPEGAVGNSRGQMNHSALVGKSPRDKVDFPNGQPGYILHEPSLEEYTLLAGRHCTPVYPKDASAIVSLLGIHPGDRVLDAGTGNGALALHLALYARPEEGSVGPCIHTVERREDHHRLAKKFVAGYRRGLLSPHIAFHQGMLSEILPTLPVPFDAAVLDLPDAHLQLQYLAPMVKPDGHVLCYVPHMSQVMECVHAGQESGMGMDRVVEVGWREWEVGRTRVRTQGEGDSGAGVWMCRPEHRPAGHTGFLVLLHNRRHAPKGSGDEEERMKR</sequence>
<evidence type="ECO:0000259" key="8">
    <source>
        <dbReference type="Pfam" id="PF08704"/>
    </source>
</evidence>
<accession>A0A4P9Y4Z8</accession>
<keyword evidence="4 9" id="KW-0808">Transferase</keyword>
<dbReference type="AlphaFoldDB" id="A0A4P9Y4Z8"/>
<organism evidence="9 10">
    <name type="scientific">Piptocephalis cylindrospora</name>
    <dbReference type="NCBI Taxonomy" id="1907219"/>
    <lineage>
        <taxon>Eukaryota</taxon>
        <taxon>Fungi</taxon>
        <taxon>Fungi incertae sedis</taxon>
        <taxon>Zoopagomycota</taxon>
        <taxon>Zoopagomycotina</taxon>
        <taxon>Zoopagomycetes</taxon>
        <taxon>Zoopagales</taxon>
        <taxon>Piptocephalidaceae</taxon>
        <taxon>Piptocephalis</taxon>
    </lineage>
</organism>
<evidence type="ECO:0000256" key="5">
    <source>
        <dbReference type="ARBA" id="ARBA00022691"/>
    </source>
</evidence>
<dbReference type="PANTHER" id="PTHR12133:SF1">
    <property type="entry name" value="TRNA (ADENINE(58)-N(1))-METHYLTRANSFERASE, MITOCHONDRIAL"/>
    <property type="match status" value="1"/>
</dbReference>
<dbReference type="InterPro" id="IPR029063">
    <property type="entry name" value="SAM-dependent_MTases_sf"/>
</dbReference>
<dbReference type="Gene3D" id="3.40.50.150">
    <property type="entry name" value="Vaccinia Virus protein VP39"/>
    <property type="match status" value="1"/>
</dbReference>
<dbReference type="Pfam" id="PF08704">
    <property type="entry name" value="GCD14"/>
    <property type="match status" value="1"/>
</dbReference>
<dbReference type="GO" id="GO:0030488">
    <property type="term" value="P:tRNA methylation"/>
    <property type="evidence" value="ECO:0007669"/>
    <property type="project" value="InterPro"/>
</dbReference>
<dbReference type="Proteomes" id="UP000267251">
    <property type="component" value="Unassembled WGS sequence"/>
</dbReference>
<proteinExistence type="predicted"/>
<keyword evidence="10" id="KW-1185">Reference proteome</keyword>
<evidence type="ECO:0000313" key="9">
    <source>
        <dbReference type="EMBL" id="RKP13762.1"/>
    </source>
</evidence>
<evidence type="ECO:0000313" key="10">
    <source>
        <dbReference type="Proteomes" id="UP000267251"/>
    </source>
</evidence>
<evidence type="ECO:0000256" key="6">
    <source>
        <dbReference type="ARBA" id="ARBA00022694"/>
    </source>
</evidence>
<dbReference type="GO" id="GO:0160107">
    <property type="term" value="F:tRNA (adenine(58)-N1)-methyltransferase activity"/>
    <property type="evidence" value="ECO:0007669"/>
    <property type="project" value="UniProtKB-EC"/>
</dbReference>
<evidence type="ECO:0000256" key="2">
    <source>
        <dbReference type="ARBA" id="ARBA00015963"/>
    </source>
</evidence>
<dbReference type="PANTHER" id="PTHR12133">
    <property type="entry name" value="TRNA (ADENINE(58)-N(1))-METHYLTRANSFERASE"/>
    <property type="match status" value="1"/>
</dbReference>
<feature type="domain" description="tRNA (adenine(58)-N(1))-methyltransferase catalytic subunit TRM61 C-terminal" evidence="8">
    <location>
        <begin position="118"/>
        <end position="300"/>
    </location>
</feature>
<dbReference type="SUPFAM" id="SSF53335">
    <property type="entry name" value="S-adenosyl-L-methionine-dependent methyltransferases"/>
    <property type="match status" value="1"/>
</dbReference>
<dbReference type="InterPro" id="IPR014816">
    <property type="entry name" value="tRNA_MeTrfase_Gcd14"/>
</dbReference>
<evidence type="ECO:0000256" key="4">
    <source>
        <dbReference type="ARBA" id="ARBA00022679"/>
    </source>
</evidence>
<dbReference type="PROSITE" id="PS51620">
    <property type="entry name" value="SAM_TRM61"/>
    <property type="match status" value="1"/>
</dbReference>
<gene>
    <name evidence="9" type="ORF">BJ684DRAFT_15870</name>
</gene>